<reference evidence="1" key="2">
    <citation type="submission" date="2025-09" db="UniProtKB">
        <authorList>
            <consortium name="EnsemblPlants"/>
        </authorList>
    </citation>
    <scope>IDENTIFICATION</scope>
</reference>
<proteinExistence type="predicted"/>
<dbReference type="Proteomes" id="UP001732700">
    <property type="component" value="Chromosome 7C"/>
</dbReference>
<reference evidence="1" key="1">
    <citation type="submission" date="2021-05" db="EMBL/GenBank/DDBJ databases">
        <authorList>
            <person name="Scholz U."/>
            <person name="Mascher M."/>
            <person name="Fiebig A."/>
        </authorList>
    </citation>
    <scope>NUCLEOTIDE SEQUENCE [LARGE SCALE GENOMIC DNA]</scope>
</reference>
<sequence>MLRSLAAAARWPAAAARRRLLHLGRGVGDGEEVESVAYRMSMLRAPPVVRKRAITSSNSCSLIGRLNAPVRLSNGSSEENPRAYTFLAVKPSCSSSSSSSDFHVALQLNGDLANVCLKHLKHNDLVYVSGCLYSYAKVSETGERYIYYKIYVKELNYVLDHNKKLMDDKDSADPASTPSESETEMLQENKFKDRLRLWQVFFASPYEWWDNRQHKPHVKWPDFKHKDTREVLWLHSDDPPWVRKQLELIDQQTVEIGHRDGRGRLTNPRWNAQDFNYSDEWDDDEQETRRQANG</sequence>
<dbReference type="EnsemblPlants" id="AVESA.00010b.r2.7CG0691770.1">
    <property type="protein sequence ID" value="AVESA.00010b.r2.7CG0691770.1.CDS"/>
    <property type="gene ID" value="AVESA.00010b.r2.7CG0691770"/>
</dbReference>
<keyword evidence="2" id="KW-1185">Reference proteome</keyword>
<protein>
    <submittedName>
        <fullName evidence="1">Uncharacterized protein</fullName>
    </submittedName>
</protein>
<evidence type="ECO:0000313" key="1">
    <source>
        <dbReference type="EnsemblPlants" id="AVESA.00010b.r2.7CG0691770.1.CDS"/>
    </source>
</evidence>
<evidence type="ECO:0000313" key="2">
    <source>
        <dbReference type="Proteomes" id="UP001732700"/>
    </source>
</evidence>
<accession>A0ACD5ZY97</accession>
<organism evidence="1 2">
    <name type="scientific">Avena sativa</name>
    <name type="common">Oat</name>
    <dbReference type="NCBI Taxonomy" id="4498"/>
    <lineage>
        <taxon>Eukaryota</taxon>
        <taxon>Viridiplantae</taxon>
        <taxon>Streptophyta</taxon>
        <taxon>Embryophyta</taxon>
        <taxon>Tracheophyta</taxon>
        <taxon>Spermatophyta</taxon>
        <taxon>Magnoliopsida</taxon>
        <taxon>Liliopsida</taxon>
        <taxon>Poales</taxon>
        <taxon>Poaceae</taxon>
        <taxon>BOP clade</taxon>
        <taxon>Pooideae</taxon>
        <taxon>Poodae</taxon>
        <taxon>Poeae</taxon>
        <taxon>Poeae Chloroplast Group 1 (Aveneae type)</taxon>
        <taxon>Aveninae</taxon>
        <taxon>Avena</taxon>
    </lineage>
</organism>
<name>A0ACD5ZY97_AVESA</name>